<evidence type="ECO:0000313" key="1">
    <source>
        <dbReference type="EMBL" id="AAZ45611.1"/>
    </source>
</evidence>
<dbReference type="eggNOG" id="COG0731">
    <property type="taxonomic scope" value="Bacteria"/>
</dbReference>
<dbReference type="KEGG" id="dar:Daro_0855"/>
<reference evidence="1" key="1">
    <citation type="submission" date="2005-08" db="EMBL/GenBank/DDBJ databases">
        <title>Complete sequence of Dechloromonas aromatica RCB.</title>
        <authorList>
            <person name="Salinero K.K."/>
            <person name="Copeland A."/>
            <person name="Lucas S."/>
            <person name="Lapidus A."/>
            <person name="Barry K."/>
            <person name="Detter J.C."/>
            <person name="Glavina T."/>
            <person name="Hammon N."/>
            <person name="Israni S."/>
            <person name="Pitluck S."/>
            <person name="Di Bartolo G."/>
            <person name="Trong S."/>
            <person name="Schmutz J."/>
            <person name="Larimer F."/>
            <person name="Land M."/>
            <person name="Ivanova N."/>
            <person name="Richardson P."/>
        </authorList>
    </citation>
    <scope>NUCLEOTIDE SEQUENCE</scope>
    <source>
        <strain evidence="1">RCB</strain>
    </source>
</reference>
<dbReference type="AlphaFoldDB" id="Q47HS0"/>
<dbReference type="OrthoDB" id="9800840at2"/>
<accession>Q47HS0</accession>
<sequence length="278" mass="30196">MLSIDDHRRDSAGLLYVYPVVSRRAGGVSIGINLNPNNACNWACLYCQVENLTRGGPPPIDLDRLETELAGFLEDVINGDFMQRQVPPEARHLMDVAFSGNGEPTSAAEFAEAVARVGDVLKRFGLLGNLPVRLITNGSLMHRPDVQLGIQRLAEFDGEVWFKVDRAVAAEVAEINGVPGVPEKTAKNLEICAGLARTWVQTCWFALDGVMPSAESRMAYCDFLRPLAKKLAGVHLYGLARPSLQPAAPRLSALSTVELTAFGEQIEKETGIRVSVSP</sequence>
<dbReference type="InterPro" id="IPR058240">
    <property type="entry name" value="rSAM_sf"/>
</dbReference>
<dbReference type="CDD" id="cd01335">
    <property type="entry name" value="Radical_SAM"/>
    <property type="match status" value="1"/>
</dbReference>
<dbReference type="SUPFAM" id="SSF102114">
    <property type="entry name" value="Radical SAM enzymes"/>
    <property type="match status" value="1"/>
</dbReference>
<gene>
    <name evidence="1" type="ordered locus">Daro_0855</name>
</gene>
<protein>
    <recommendedName>
        <fullName evidence="2">Radical SAM</fullName>
    </recommendedName>
</protein>
<dbReference type="HOGENOM" id="CLU_064707_0_0_4"/>
<organism evidence="1">
    <name type="scientific">Dechloromonas aromatica (strain RCB)</name>
    <dbReference type="NCBI Taxonomy" id="159087"/>
    <lineage>
        <taxon>Bacteria</taxon>
        <taxon>Pseudomonadati</taxon>
        <taxon>Pseudomonadota</taxon>
        <taxon>Betaproteobacteria</taxon>
        <taxon>Rhodocyclales</taxon>
        <taxon>Azonexaceae</taxon>
        <taxon>Dechloromonas</taxon>
    </lineage>
</organism>
<dbReference type="STRING" id="159087.Daro_0855"/>
<name>Q47HS0_DECAR</name>
<dbReference type="Gene3D" id="3.20.20.70">
    <property type="entry name" value="Aldolase class I"/>
    <property type="match status" value="1"/>
</dbReference>
<proteinExistence type="predicted"/>
<dbReference type="EMBL" id="CP000089">
    <property type="protein sequence ID" value="AAZ45611.1"/>
    <property type="molecule type" value="Genomic_DNA"/>
</dbReference>
<evidence type="ECO:0008006" key="2">
    <source>
        <dbReference type="Google" id="ProtNLM"/>
    </source>
</evidence>
<dbReference type="InterPro" id="IPR013785">
    <property type="entry name" value="Aldolase_TIM"/>
</dbReference>